<dbReference type="Proteomes" id="UP000775547">
    <property type="component" value="Unassembled WGS sequence"/>
</dbReference>
<dbReference type="EMBL" id="JABCKV010000055">
    <property type="protein sequence ID" value="KAG5644892.1"/>
    <property type="molecule type" value="Genomic_DNA"/>
</dbReference>
<organism evidence="1 2">
    <name type="scientific">Asterophora parasitica</name>
    <dbReference type="NCBI Taxonomy" id="117018"/>
    <lineage>
        <taxon>Eukaryota</taxon>
        <taxon>Fungi</taxon>
        <taxon>Dikarya</taxon>
        <taxon>Basidiomycota</taxon>
        <taxon>Agaricomycotina</taxon>
        <taxon>Agaricomycetes</taxon>
        <taxon>Agaricomycetidae</taxon>
        <taxon>Agaricales</taxon>
        <taxon>Tricholomatineae</taxon>
        <taxon>Lyophyllaceae</taxon>
        <taxon>Asterophora</taxon>
    </lineage>
</organism>
<dbReference type="AlphaFoldDB" id="A0A9P7GDA4"/>
<gene>
    <name evidence="1" type="ORF">DXG03_007444</name>
</gene>
<name>A0A9P7GDA4_9AGAR</name>
<accession>A0A9P7GDA4</accession>
<keyword evidence="2" id="KW-1185">Reference proteome</keyword>
<sequence length="193" mass="21802">MSSNSNGGLFYAYAKNILDDVTYRYLITFATRDVADTWYRLVTDSVADGYVRYAAVQRVTPQFYTHNPGVGNIALTITDQKVALDLRGKVFFTLINDRDGRIQSIVPVLNYAEHSNGASFYIRSIPQPDTYWFYDTSRNVVFASRDRRTRFTINIADKNRAAGAVIIGSDDVYLTVNGTNIGVTNQQNFAIYF</sequence>
<evidence type="ECO:0000313" key="1">
    <source>
        <dbReference type="EMBL" id="KAG5644892.1"/>
    </source>
</evidence>
<reference evidence="1" key="2">
    <citation type="submission" date="2021-10" db="EMBL/GenBank/DDBJ databases">
        <title>Phylogenomics reveals ancestral predisposition of the termite-cultivated fungus Termitomyces towards a domesticated lifestyle.</title>
        <authorList>
            <person name="Auxier B."/>
            <person name="Grum-Grzhimaylo A."/>
            <person name="Cardenas M.E."/>
            <person name="Lodge J.D."/>
            <person name="Laessoe T."/>
            <person name="Pedersen O."/>
            <person name="Smith M.E."/>
            <person name="Kuyper T.W."/>
            <person name="Franco-Molano E.A."/>
            <person name="Baroni T.J."/>
            <person name="Aanen D.K."/>
        </authorList>
    </citation>
    <scope>NUCLEOTIDE SEQUENCE</scope>
    <source>
        <strain evidence="1">AP01</strain>
        <tissue evidence="1">Mycelium</tissue>
    </source>
</reference>
<protein>
    <submittedName>
        <fullName evidence="1">Uncharacterized protein</fullName>
    </submittedName>
</protein>
<proteinExistence type="predicted"/>
<evidence type="ECO:0000313" key="2">
    <source>
        <dbReference type="Proteomes" id="UP000775547"/>
    </source>
</evidence>
<dbReference type="OrthoDB" id="5364171at2759"/>
<reference evidence="1" key="1">
    <citation type="submission" date="2020-07" db="EMBL/GenBank/DDBJ databases">
        <authorList>
            <person name="Nieuwenhuis M."/>
            <person name="Van De Peppel L.J.J."/>
        </authorList>
    </citation>
    <scope>NUCLEOTIDE SEQUENCE</scope>
    <source>
        <strain evidence="1">AP01</strain>
        <tissue evidence="1">Mycelium</tissue>
    </source>
</reference>
<comment type="caution">
    <text evidence="1">The sequence shown here is derived from an EMBL/GenBank/DDBJ whole genome shotgun (WGS) entry which is preliminary data.</text>
</comment>